<dbReference type="SUPFAM" id="SSF56024">
    <property type="entry name" value="Phospholipase D/nuclease"/>
    <property type="match status" value="2"/>
</dbReference>
<dbReference type="EMBL" id="JABSNW010000005">
    <property type="protein sequence ID" value="KAL2887185.1"/>
    <property type="molecule type" value="Genomic_DNA"/>
</dbReference>
<keyword evidence="4" id="KW-1133">Transmembrane helix</keyword>
<gene>
    <name evidence="6" type="ORF">HOO65_050306</name>
</gene>
<comment type="similarity">
    <text evidence="2">Belongs to the CDP-alcohol phosphatidyltransferase class-I family.</text>
</comment>
<feature type="domain" description="PLD phosphodiesterase" evidence="5">
    <location>
        <begin position="512"/>
        <end position="546"/>
    </location>
</feature>
<feature type="compositionally biased region" description="Polar residues" evidence="3">
    <location>
        <begin position="1"/>
        <end position="21"/>
    </location>
</feature>
<name>A0ABR4MFY4_9PEZI</name>
<keyword evidence="4" id="KW-0812">Transmembrane</keyword>
<dbReference type="GeneID" id="98118918"/>
<dbReference type="CDD" id="cd09123">
    <property type="entry name" value="PLDc_Tdp1_2"/>
    <property type="match status" value="1"/>
</dbReference>
<dbReference type="Gene3D" id="3.30.870.10">
    <property type="entry name" value="Endonuclease Chain A"/>
    <property type="match status" value="2"/>
</dbReference>
<protein>
    <submittedName>
        <fullName evidence="6">CDP-alcohol phosphatidyltransferase class-I family protein C22A12.08c</fullName>
    </submittedName>
</protein>
<dbReference type="InterPro" id="IPR000462">
    <property type="entry name" value="CDP-OH_P_trans"/>
</dbReference>
<feature type="transmembrane region" description="Helical" evidence="4">
    <location>
        <begin position="868"/>
        <end position="887"/>
    </location>
</feature>
<keyword evidence="1 2" id="KW-0808">Transferase</keyword>
<accession>A0ABR4MFY4</accession>
<evidence type="ECO:0000313" key="7">
    <source>
        <dbReference type="Proteomes" id="UP001610728"/>
    </source>
</evidence>
<feature type="region of interest" description="Disordered" evidence="3">
    <location>
        <begin position="1"/>
        <end position="99"/>
    </location>
</feature>
<organism evidence="6 7">
    <name type="scientific">Ceratocystis lukuohia</name>
    <dbReference type="NCBI Taxonomy" id="2019550"/>
    <lineage>
        <taxon>Eukaryota</taxon>
        <taxon>Fungi</taxon>
        <taxon>Dikarya</taxon>
        <taxon>Ascomycota</taxon>
        <taxon>Pezizomycotina</taxon>
        <taxon>Sordariomycetes</taxon>
        <taxon>Hypocreomycetidae</taxon>
        <taxon>Microascales</taxon>
        <taxon>Ceratocystidaceae</taxon>
        <taxon>Ceratocystis</taxon>
    </lineage>
</organism>
<feature type="compositionally biased region" description="Basic and acidic residues" evidence="3">
    <location>
        <begin position="81"/>
        <end position="99"/>
    </location>
</feature>
<feature type="transmembrane region" description="Helical" evidence="4">
    <location>
        <begin position="788"/>
        <end position="811"/>
    </location>
</feature>
<dbReference type="Proteomes" id="UP001610728">
    <property type="component" value="Unassembled WGS sequence"/>
</dbReference>
<evidence type="ECO:0000256" key="2">
    <source>
        <dbReference type="RuleBase" id="RU003750"/>
    </source>
</evidence>
<dbReference type="InterPro" id="IPR043130">
    <property type="entry name" value="CDP-OH_PTrfase_TM_dom"/>
</dbReference>
<evidence type="ECO:0000256" key="3">
    <source>
        <dbReference type="SAM" id="MobiDB-lite"/>
    </source>
</evidence>
<dbReference type="CDD" id="cd09122">
    <property type="entry name" value="PLDc_Tdp1_1"/>
    <property type="match status" value="1"/>
</dbReference>
<dbReference type="PANTHER" id="PTHR12415:SF4">
    <property type="entry name" value="TYROSYL-DNA PHOSPHODIESTERASE DOMAIN-CONTAINING PROTEIN"/>
    <property type="match status" value="1"/>
</dbReference>
<dbReference type="Pfam" id="PF01066">
    <property type="entry name" value="CDP-OH_P_transf"/>
    <property type="match status" value="1"/>
</dbReference>
<keyword evidence="4" id="KW-0472">Membrane</keyword>
<feature type="compositionally biased region" description="Basic and acidic residues" evidence="3">
    <location>
        <begin position="55"/>
        <end position="66"/>
    </location>
</feature>
<evidence type="ECO:0000256" key="4">
    <source>
        <dbReference type="SAM" id="Phobius"/>
    </source>
</evidence>
<feature type="transmembrane region" description="Helical" evidence="4">
    <location>
        <begin position="843"/>
        <end position="862"/>
    </location>
</feature>
<dbReference type="Pfam" id="PF06087">
    <property type="entry name" value="Tyr-DNA_phospho"/>
    <property type="match status" value="1"/>
</dbReference>
<comment type="caution">
    <text evidence="6">The sequence shown here is derived from an EMBL/GenBank/DDBJ whole genome shotgun (WGS) entry which is preliminary data.</text>
</comment>
<evidence type="ECO:0000259" key="5">
    <source>
        <dbReference type="PROSITE" id="PS50035"/>
    </source>
</evidence>
<dbReference type="PANTHER" id="PTHR12415">
    <property type="entry name" value="TYROSYL-DNA PHOSPHODIESTERASE 1"/>
    <property type="match status" value="1"/>
</dbReference>
<reference evidence="6 7" key="1">
    <citation type="submission" date="2020-05" db="EMBL/GenBank/DDBJ databases">
        <title>Ceratocystis lukuohia genome.</title>
        <authorList>
            <person name="Harrington T.C."/>
            <person name="Kim K."/>
            <person name="Mayers C.G."/>
        </authorList>
    </citation>
    <scope>NUCLEOTIDE SEQUENCE [LARGE SCALE GENOMIC DNA]</scope>
    <source>
        <strain evidence="6 7">C4212</strain>
    </source>
</reference>
<sequence>MAVSKVSHSSAPPAVNGSSHDANPPIHMESNGISDETGRMRPPEPIMSQFGSMMLDRRKMEEERRERARLRSTGQPTSLKRNRDEASLCTPIKEEPASQKIKLEPNPRSEIPVGPVATRSFIDVPSDEEELNPCSSIPRKEAITIILDSDSEPDVIPKKEPENKETTAVMATVKPEPKIEEPSHTTSRALPFPRGSVKKTWLRGSLLNDDAISIQEVMQKDDLIMAVVSSFQWDEDFLRQNIDVFRTKLYLVVYADSDEQKQSYEESKPSANIRYIYPPIYRRGIMHSKLMILKFALYLRIVVPTANFVSYDWGYTGAMENHVFLIDLPLRETSPEKVSPGPFQQSLSRFLELSGFPSALVASLDKYDFTEANRYRFVYSAAGSHRGADRDSTGLCGLANAVKSLGLATSNTVELDVVSSSVGKLTMEFLAKIYASCRGYQISDRRIVQNGVAKETPGDLADHFRFYFPSLKTVLGSLQGRGGAGTICLNSKWFNEASFPRKVFRECISVRPRSLMHSKILFVRNKIESGTKAWAYVGSGNLSQSAWGRLNMPKTAEPSMSCDNWECGVVVPIDEEAGQGHGDDIAPLSIFNRQVPVPFKVEEAVAYEGSQLKPCPLALSTGANTLARNVAHNTPKLWTIRSFSSRPSSWNKRLQRLTKKYLSSQKTQAPEKNTVPIAPISNSTIAASVSAKKPTVLEVHEDIYTLPNILTFSRLLASPAIGYLILHDHRAWAVGLFAYAGITDMLDGWIARKWNQRTVVGTVIDPAADKALMTILTVCLAMKGGLPVWLAVIILGRDVGLAISAIYYRYISLPAPKTFKRYWDLSIPSAEVHPTTISKINTALQLGLIGLATAAPIIPYDLTTVLNYFQYIVATTTIWSGASYIYSKDAVKILKKM</sequence>
<dbReference type="InterPro" id="IPR048254">
    <property type="entry name" value="CDP_ALCOHOL_P_TRANSF_CS"/>
</dbReference>
<dbReference type="PROSITE" id="PS00379">
    <property type="entry name" value="CDP_ALCOHOL_P_TRANSF"/>
    <property type="match status" value="1"/>
</dbReference>
<dbReference type="Gene3D" id="1.20.120.1760">
    <property type="match status" value="1"/>
</dbReference>
<dbReference type="InterPro" id="IPR001736">
    <property type="entry name" value="PLipase_D/transphosphatidylase"/>
</dbReference>
<dbReference type="PROSITE" id="PS50035">
    <property type="entry name" value="PLD"/>
    <property type="match status" value="1"/>
</dbReference>
<keyword evidence="7" id="KW-1185">Reference proteome</keyword>
<evidence type="ECO:0000256" key="1">
    <source>
        <dbReference type="ARBA" id="ARBA00022679"/>
    </source>
</evidence>
<proteinExistence type="inferred from homology"/>
<dbReference type="InterPro" id="IPR010347">
    <property type="entry name" value="Tdp1"/>
</dbReference>
<evidence type="ECO:0000313" key="6">
    <source>
        <dbReference type="EMBL" id="KAL2887185.1"/>
    </source>
</evidence>
<dbReference type="RefSeq" id="XP_070858365.1">
    <property type="nucleotide sequence ID" value="XM_071003100.1"/>
</dbReference>